<name>A0A9Q5I370_SANBA</name>
<evidence type="ECO:0000256" key="1">
    <source>
        <dbReference type="SAM" id="MobiDB-lite"/>
    </source>
</evidence>
<keyword evidence="3" id="KW-1185">Reference proteome</keyword>
<evidence type="ECO:0000313" key="2">
    <source>
        <dbReference type="EMBL" id="OCB90867.1"/>
    </source>
</evidence>
<dbReference type="AlphaFoldDB" id="A0A9Q5I370"/>
<accession>A0A9Q5I370</accession>
<proteinExistence type="predicted"/>
<feature type="region of interest" description="Disordered" evidence="1">
    <location>
        <begin position="84"/>
        <end position="260"/>
    </location>
</feature>
<dbReference type="OrthoDB" id="74813at2759"/>
<feature type="compositionally biased region" description="Basic and acidic residues" evidence="1">
    <location>
        <begin position="156"/>
        <end position="165"/>
    </location>
</feature>
<sequence length="555" mass="61435">MRFRVASRPPVKPLKAWFDIPNDGSVIDILGVKSQLCSRLPQLVEDGTTVAPTEISLFIDDFELLDDSGLDVIKENDLVHISRKTRRQSRLQKRKPTDDQESTEYSHKKRRLSNLPRNTTQQLLFPLSSSEGEVTDTVPAARLRKNILQQPLDATSKSKDGDTHARLMKRDRRAPHSLPVPSSSEDEDTESDSTSSTESSSTTSPSSSDSSSSSSFTTKVRPLELSRPLQATQNKSVTNHVPPGKPSTHSRNARRRMKRMYEKQQKELEQATARALPMDSVNAVPLGIKSNAVPESKTDSTGDEQDIPTTPPVEQGPYIDSMITSLRNKNKKKGFKQSMVGVAPQRMVFTHDAGAPPESGTAYYSATSSTTFPVARLVTPSEKQANGLLPSNMFVTSVEVESEDWDKKKKVKQRDTYGDELATDGAMPGNDDTILNYGEPELDWESVDRDWEKMHIVADPSSLTSGVTVGWKALAINPTTFTPETLAHVARVKEIKHDSSLIVVEPIQRPGSDNIAFGSFTHAEGENVEPDSKSVEDMTYTFEDALTAQWRLLKV</sequence>
<evidence type="ECO:0000313" key="3">
    <source>
        <dbReference type="Proteomes" id="UP000757232"/>
    </source>
</evidence>
<feature type="compositionally biased region" description="Basic residues" evidence="1">
    <location>
        <begin position="166"/>
        <end position="175"/>
    </location>
</feature>
<feature type="compositionally biased region" description="Polar residues" evidence="1">
    <location>
        <begin position="229"/>
        <end position="239"/>
    </location>
</feature>
<feature type="compositionally biased region" description="Low complexity" evidence="1">
    <location>
        <begin position="192"/>
        <end position="215"/>
    </location>
</feature>
<protein>
    <recommendedName>
        <fullName evidence="4">Coilin</fullName>
    </recommendedName>
</protein>
<dbReference type="Proteomes" id="UP000757232">
    <property type="component" value="Unassembled WGS sequence"/>
</dbReference>
<feature type="region of interest" description="Disordered" evidence="1">
    <location>
        <begin position="289"/>
        <end position="318"/>
    </location>
</feature>
<evidence type="ECO:0008006" key="4">
    <source>
        <dbReference type="Google" id="ProtNLM"/>
    </source>
</evidence>
<gene>
    <name evidence="2" type="ORF">A7U60_g1891</name>
</gene>
<feature type="compositionally biased region" description="Basic residues" evidence="1">
    <location>
        <begin position="84"/>
        <end position="94"/>
    </location>
</feature>
<feature type="compositionally biased region" description="Polar residues" evidence="1">
    <location>
        <begin position="115"/>
        <end position="132"/>
    </location>
</feature>
<comment type="caution">
    <text evidence="2">The sequence shown here is derived from an EMBL/GenBank/DDBJ whole genome shotgun (WGS) entry which is preliminary data.</text>
</comment>
<reference evidence="2" key="1">
    <citation type="submission" date="2016-06" db="EMBL/GenBank/DDBJ databases">
        <title>Draft Genome sequence of the fungus Inonotus baumii.</title>
        <authorList>
            <person name="Zhu H."/>
            <person name="Lin W."/>
        </authorList>
    </citation>
    <scope>NUCLEOTIDE SEQUENCE</scope>
    <source>
        <strain evidence="2">821</strain>
    </source>
</reference>
<dbReference type="EMBL" id="LNZH02000115">
    <property type="protein sequence ID" value="OCB90867.1"/>
    <property type="molecule type" value="Genomic_DNA"/>
</dbReference>
<organism evidence="2 3">
    <name type="scientific">Sanghuangporus baumii</name>
    <name type="common">Phellinus baumii</name>
    <dbReference type="NCBI Taxonomy" id="108892"/>
    <lineage>
        <taxon>Eukaryota</taxon>
        <taxon>Fungi</taxon>
        <taxon>Dikarya</taxon>
        <taxon>Basidiomycota</taxon>
        <taxon>Agaricomycotina</taxon>
        <taxon>Agaricomycetes</taxon>
        <taxon>Hymenochaetales</taxon>
        <taxon>Hymenochaetaceae</taxon>
        <taxon>Sanghuangporus</taxon>
    </lineage>
</organism>